<reference evidence="2" key="1">
    <citation type="submission" date="2022-12" db="EMBL/GenBank/DDBJ databases">
        <authorList>
            <person name="Alioto T."/>
            <person name="Alioto T."/>
            <person name="Gomez Garrido J."/>
        </authorList>
    </citation>
    <scope>NUCLEOTIDE SEQUENCE</scope>
</reference>
<evidence type="ECO:0000313" key="2">
    <source>
        <dbReference type="EMBL" id="CAI5794415.1"/>
    </source>
</evidence>
<proteinExistence type="predicted"/>
<evidence type="ECO:0000313" key="3">
    <source>
        <dbReference type="Proteomes" id="UP001178461"/>
    </source>
</evidence>
<name>A0AA35LDL6_9SAUR</name>
<dbReference type="EMBL" id="OX395140">
    <property type="protein sequence ID" value="CAI5794415.1"/>
    <property type="molecule type" value="Genomic_DNA"/>
</dbReference>
<organism evidence="2 3">
    <name type="scientific">Podarcis lilfordi</name>
    <name type="common">Lilford's wall lizard</name>
    <dbReference type="NCBI Taxonomy" id="74358"/>
    <lineage>
        <taxon>Eukaryota</taxon>
        <taxon>Metazoa</taxon>
        <taxon>Chordata</taxon>
        <taxon>Craniata</taxon>
        <taxon>Vertebrata</taxon>
        <taxon>Euteleostomi</taxon>
        <taxon>Lepidosauria</taxon>
        <taxon>Squamata</taxon>
        <taxon>Bifurcata</taxon>
        <taxon>Unidentata</taxon>
        <taxon>Episquamata</taxon>
        <taxon>Laterata</taxon>
        <taxon>Lacertibaenia</taxon>
        <taxon>Lacertidae</taxon>
        <taxon>Podarcis</taxon>
    </lineage>
</organism>
<evidence type="ECO:0000256" key="1">
    <source>
        <dbReference type="SAM" id="MobiDB-lite"/>
    </source>
</evidence>
<dbReference type="AlphaFoldDB" id="A0AA35LDL6"/>
<accession>A0AA35LDL6</accession>
<gene>
    <name evidence="2" type="ORF">PODLI_1B015589</name>
</gene>
<keyword evidence="3" id="KW-1185">Reference proteome</keyword>
<sequence length="160" mass="17050">MAFLSMRGSYLRNTLLCFTHLGGGMCTLSTADGPQTKLMWPSALFYAGDEEGGSGWQQERESLSMEAESGGHTMDAAPHSLADGAPSREREKLPTPVPEEIAGAAGIVRKGVNPSPDPHLLQSQLKIHTLPSKRSFSLGERLTSVSQCGVVVQSGGLVIW</sequence>
<feature type="region of interest" description="Disordered" evidence="1">
    <location>
        <begin position="51"/>
        <end position="95"/>
    </location>
</feature>
<dbReference type="Proteomes" id="UP001178461">
    <property type="component" value="Chromosome Z"/>
</dbReference>
<protein>
    <submittedName>
        <fullName evidence="2">Uncharacterized protein</fullName>
    </submittedName>
</protein>